<accession>A0A2S9H5G4</accession>
<evidence type="ECO:0000259" key="1">
    <source>
        <dbReference type="Pfam" id="PF09836"/>
    </source>
</evidence>
<dbReference type="EMBL" id="PUGF01000001">
    <property type="protein sequence ID" value="PRC95230.1"/>
    <property type="molecule type" value="Genomic_DNA"/>
</dbReference>
<dbReference type="InterPro" id="IPR044922">
    <property type="entry name" value="DUF2063_N_sf"/>
</dbReference>
<gene>
    <name evidence="2" type="ORF">S2091_0425</name>
</gene>
<proteinExistence type="predicted"/>
<dbReference type="Gene3D" id="1.10.150.690">
    <property type="entry name" value="DUF2063"/>
    <property type="match status" value="1"/>
</dbReference>
<dbReference type="Pfam" id="PF09836">
    <property type="entry name" value="DUF2063"/>
    <property type="match status" value="1"/>
</dbReference>
<dbReference type="Proteomes" id="UP000237839">
    <property type="component" value="Unassembled WGS sequence"/>
</dbReference>
<feature type="domain" description="Putative DNA-binding" evidence="1">
    <location>
        <begin position="14"/>
        <end position="106"/>
    </location>
</feature>
<reference evidence="2 3" key="1">
    <citation type="submission" date="2018-02" db="EMBL/GenBank/DDBJ databases">
        <title>Solimicrobium silvestre gen. nov., sp. nov., isolated from alpine forest soil.</title>
        <authorList>
            <person name="Margesin R."/>
            <person name="Albuquerque L."/>
            <person name="Zhang D.-C."/>
            <person name="Froufe H.J.C."/>
            <person name="Severino R."/>
            <person name="Roxo I."/>
            <person name="Egas C."/>
            <person name="Da Costa M.S."/>
        </authorList>
    </citation>
    <scope>NUCLEOTIDE SEQUENCE [LARGE SCALE GENOMIC DNA]</scope>
    <source>
        <strain evidence="2 3">S20-91</strain>
    </source>
</reference>
<evidence type="ECO:0000313" key="2">
    <source>
        <dbReference type="EMBL" id="PRC95230.1"/>
    </source>
</evidence>
<name>A0A2S9H5G4_9BURK</name>
<dbReference type="InterPro" id="IPR018640">
    <property type="entry name" value="DUF2063"/>
</dbReference>
<sequence>MRAANLVTPQLTTLQHDFASALINLNSLDPALASFKGDPDLNRERFGLYRGNLIAIWQQTCVNAYPVLQQLVGAEFFGDLARAYGLNHASQSGNLAEFGAALSSFIATLENCRAYPYLSDVAALEWQVHRSYYLEQRSPATLAQLAGFAPELLGDLQFTLQPSCVLLESPWAVVDIWQAHQGTNTPFPEQLASATYCLIWREHHQTNISAISAASYAALQALNAGQPLGQAFESALAIDPEFALPTELADWFGKQLFSNISHN</sequence>
<dbReference type="RefSeq" id="WP_105530104.1">
    <property type="nucleotide sequence ID" value="NZ_PUGF01000001.1"/>
</dbReference>
<keyword evidence="3" id="KW-1185">Reference proteome</keyword>
<dbReference type="OrthoDB" id="4146344at2"/>
<organism evidence="2 3">
    <name type="scientific">Solimicrobium silvestre</name>
    <dbReference type="NCBI Taxonomy" id="2099400"/>
    <lineage>
        <taxon>Bacteria</taxon>
        <taxon>Pseudomonadati</taxon>
        <taxon>Pseudomonadota</taxon>
        <taxon>Betaproteobacteria</taxon>
        <taxon>Burkholderiales</taxon>
        <taxon>Oxalobacteraceae</taxon>
        <taxon>Solimicrobium</taxon>
    </lineage>
</organism>
<dbReference type="AlphaFoldDB" id="A0A2S9H5G4"/>
<comment type="caution">
    <text evidence="2">The sequence shown here is derived from an EMBL/GenBank/DDBJ whole genome shotgun (WGS) entry which is preliminary data.</text>
</comment>
<evidence type="ECO:0000313" key="3">
    <source>
        <dbReference type="Proteomes" id="UP000237839"/>
    </source>
</evidence>
<protein>
    <submittedName>
        <fullName evidence="2">Uncharacterized protein conserved in bacteria (DUF2063)</fullName>
    </submittedName>
</protein>